<gene>
    <name evidence="1" type="ORF">POBO1169_LOCUS10805</name>
</gene>
<dbReference type="EMBL" id="HBFA01021169">
    <property type="protein sequence ID" value="CAD8671245.1"/>
    <property type="molecule type" value="Transcribed_RNA"/>
</dbReference>
<dbReference type="AlphaFoldDB" id="A0A7S0R9N8"/>
<evidence type="ECO:0000313" key="1">
    <source>
        <dbReference type="EMBL" id="CAD8671245.1"/>
    </source>
</evidence>
<protein>
    <submittedName>
        <fullName evidence="1">Uncharacterized protein</fullName>
    </submittedName>
</protein>
<name>A0A7S0R9N8_9CHLO</name>
<proteinExistence type="predicted"/>
<sequence>MAAPPSVYVRAAVLSARERGWTAAAAAWEAMQAAGVPAPKEAELFAAVVKSYEALGQPNKARQVAAHWHELAAELPPATASAPPLAWTGACPEGEVKVV</sequence>
<reference evidence="1" key="1">
    <citation type="submission" date="2021-01" db="EMBL/GenBank/DDBJ databases">
        <authorList>
            <person name="Corre E."/>
            <person name="Pelletier E."/>
            <person name="Niang G."/>
            <person name="Scheremetjew M."/>
            <person name="Finn R."/>
            <person name="Kale V."/>
            <person name="Holt S."/>
            <person name="Cochrane G."/>
            <person name="Meng A."/>
            <person name="Brown T."/>
            <person name="Cohen L."/>
        </authorList>
    </citation>
    <scope>NUCLEOTIDE SEQUENCE</scope>
    <source>
        <strain evidence="1">CCMP722</strain>
    </source>
</reference>
<accession>A0A7S0R9N8</accession>
<organism evidence="1">
    <name type="scientific">Pyramimonas obovata</name>
    <dbReference type="NCBI Taxonomy" id="1411642"/>
    <lineage>
        <taxon>Eukaryota</taxon>
        <taxon>Viridiplantae</taxon>
        <taxon>Chlorophyta</taxon>
        <taxon>Pyramimonadophyceae</taxon>
        <taxon>Pyramimonadales</taxon>
        <taxon>Pyramimonadaceae</taxon>
        <taxon>Pyramimonas</taxon>
        <taxon>Pyramimonas incertae sedis</taxon>
    </lineage>
</organism>